<dbReference type="Pfam" id="PF13366">
    <property type="entry name" value="PDDEXK_3"/>
    <property type="match status" value="1"/>
</dbReference>
<protein>
    <recommendedName>
        <fullName evidence="3">GxxExxY protein</fullName>
    </recommendedName>
</protein>
<evidence type="ECO:0000313" key="1">
    <source>
        <dbReference type="EMBL" id="PIZ96029.1"/>
    </source>
</evidence>
<evidence type="ECO:0000313" key="2">
    <source>
        <dbReference type="Proteomes" id="UP000231453"/>
    </source>
</evidence>
<comment type="caution">
    <text evidence="1">The sequence shown here is derived from an EMBL/GenBank/DDBJ whole genome shotgun (WGS) entry which is preliminary data.</text>
</comment>
<gene>
    <name evidence="1" type="ORF">COX80_02475</name>
</gene>
<reference evidence="2" key="1">
    <citation type="submission" date="2017-09" db="EMBL/GenBank/DDBJ databases">
        <title>Depth-based differentiation of microbial function through sediment-hosted aquifers and enrichment of novel symbionts in the deep terrestrial subsurface.</title>
        <authorList>
            <person name="Probst A.J."/>
            <person name="Ladd B."/>
            <person name="Jarett J.K."/>
            <person name="Geller-Mcgrath D.E."/>
            <person name="Sieber C.M.K."/>
            <person name="Emerson J.B."/>
            <person name="Anantharaman K."/>
            <person name="Thomas B.C."/>
            <person name="Malmstrom R."/>
            <person name="Stieglmeier M."/>
            <person name="Klingl A."/>
            <person name="Woyke T."/>
            <person name="Ryan C.M."/>
            <person name="Banfield J.F."/>
        </authorList>
    </citation>
    <scope>NUCLEOTIDE SEQUENCE [LARGE SCALE GENOMIC DNA]</scope>
</reference>
<accession>A0A2M7VAT9</accession>
<dbReference type="AlphaFoldDB" id="A0A2M7VAT9"/>
<dbReference type="NCBIfam" id="TIGR04256">
    <property type="entry name" value="GxxExxY"/>
    <property type="match status" value="1"/>
</dbReference>
<name>A0A2M7VAT9_9BACT</name>
<dbReference type="InterPro" id="IPR026350">
    <property type="entry name" value="GxxExxY"/>
</dbReference>
<dbReference type="Proteomes" id="UP000231453">
    <property type="component" value="Unassembled WGS sequence"/>
</dbReference>
<proteinExistence type="predicted"/>
<evidence type="ECO:0008006" key="3">
    <source>
        <dbReference type="Google" id="ProtNLM"/>
    </source>
</evidence>
<dbReference type="EMBL" id="PFPL01000036">
    <property type="protein sequence ID" value="PIZ96029.1"/>
    <property type="molecule type" value="Genomic_DNA"/>
</dbReference>
<sequence>MNQGGGKILKRDDLLYPELSYKINGILFDVHNAIGGAVPEKYIQKAVATGLEKNNIKFQEQYYVPITFEGKHIGKYYLDFLIENCIVLELKRGRYIPKAVFSQTLGYMDKLNIKLGIIAGFANDAVIIKRVINHKLL</sequence>
<organism evidence="1 2">
    <name type="scientific">Candidatus Magasanikbacteria bacterium CG_4_10_14_0_2_um_filter_33_14</name>
    <dbReference type="NCBI Taxonomy" id="1974636"/>
    <lineage>
        <taxon>Bacteria</taxon>
        <taxon>Candidatus Magasanikiibacteriota</taxon>
    </lineage>
</organism>